<protein>
    <submittedName>
        <fullName evidence="2">Uncharacterized protein</fullName>
    </submittedName>
</protein>
<evidence type="ECO:0000256" key="1">
    <source>
        <dbReference type="SAM" id="MobiDB-lite"/>
    </source>
</evidence>
<keyword evidence="3" id="KW-1185">Reference proteome</keyword>
<organism evidence="2 3">
    <name type="scientific">Zalerion maritima</name>
    <dbReference type="NCBI Taxonomy" id="339359"/>
    <lineage>
        <taxon>Eukaryota</taxon>
        <taxon>Fungi</taxon>
        <taxon>Dikarya</taxon>
        <taxon>Ascomycota</taxon>
        <taxon>Pezizomycotina</taxon>
        <taxon>Sordariomycetes</taxon>
        <taxon>Lulworthiomycetidae</taxon>
        <taxon>Lulworthiales</taxon>
        <taxon>Lulworthiaceae</taxon>
        <taxon>Zalerion</taxon>
    </lineage>
</organism>
<reference evidence="2" key="1">
    <citation type="submission" date="2022-07" db="EMBL/GenBank/DDBJ databases">
        <title>Draft genome sequence of Zalerion maritima ATCC 34329, a (micro)plastics degrading marine fungus.</title>
        <authorList>
            <person name="Paco A."/>
            <person name="Goncalves M.F.M."/>
            <person name="Rocha-Santos T.A.P."/>
            <person name="Alves A."/>
        </authorList>
    </citation>
    <scope>NUCLEOTIDE SEQUENCE</scope>
    <source>
        <strain evidence="2">ATCC 34329</strain>
    </source>
</reference>
<name>A0AAD5WPJ3_9PEZI</name>
<sequence length="280" mass="30896">MASNKHITSIPIHTRAVAKSSIPTPTSKTTASALPVPKYKLAKPARSGSPSPPSTSPTPSYPRTPPVSKLRVPSGGLPKLQARSQTKTTRPRAQPAAPRRFPIPERELEYEDDEQSTTGCRKCQFPLLYPPSIEFLSQEWNRLVPNTNVDRSVPRCKQCDMRRAQANITEPKIMWPSSQKQVNELRSQFSSLKRALDKTIQAQVDIDATTADEDAAEKIAAEAVRQQGGCDEVECLIKVGERNVKMGARAGWIPFWAIWGLLPGQENLFLGERMDGALSA</sequence>
<dbReference type="Proteomes" id="UP001201980">
    <property type="component" value="Unassembled WGS sequence"/>
</dbReference>
<feature type="compositionally biased region" description="Low complexity" evidence="1">
    <location>
        <begin position="18"/>
        <end position="33"/>
    </location>
</feature>
<evidence type="ECO:0000313" key="2">
    <source>
        <dbReference type="EMBL" id="KAJ2895309.1"/>
    </source>
</evidence>
<feature type="compositionally biased region" description="Pro residues" evidence="1">
    <location>
        <begin position="50"/>
        <end position="65"/>
    </location>
</feature>
<accession>A0AAD5WPJ3</accession>
<gene>
    <name evidence="2" type="ORF">MKZ38_006719</name>
</gene>
<dbReference type="EMBL" id="JAKWBI020000413">
    <property type="protein sequence ID" value="KAJ2895309.1"/>
    <property type="molecule type" value="Genomic_DNA"/>
</dbReference>
<proteinExistence type="predicted"/>
<evidence type="ECO:0000313" key="3">
    <source>
        <dbReference type="Proteomes" id="UP001201980"/>
    </source>
</evidence>
<feature type="region of interest" description="Disordered" evidence="1">
    <location>
        <begin position="1"/>
        <end position="115"/>
    </location>
</feature>
<dbReference type="AlphaFoldDB" id="A0AAD5WPJ3"/>
<comment type="caution">
    <text evidence="2">The sequence shown here is derived from an EMBL/GenBank/DDBJ whole genome shotgun (WGS) entry which is preliminary data.</text>
</comment>
<feature type="compositionally biased region" description="Low complexity" evidence="1">
    <location>
        <begin position="91"/>
        <end position="100"/>
    </location>
</feature>